<name>A0AA43QGT7_9LECA</name>
<dbReference type="EMBL" id="JAPUFD010000003">
    <property type="protein sequence ID" value="MDI1486265.1"/>
    <property type="molecule type" value="Genomic_DNA"/>
</dbReference>
<evidence type="ECO:0000313" key="4">
    <source>
        <dbReference type="Proteomes" id="UP001161017"/>
    </source>
</evidence>
<sequence length="104" mass="11578">MGQLSPPLIVLLVILGAGFCVLMGYAIWRAFHGAIEDDNRPISDEQMTYMVSVKHRNWQELERAYGGRGGRRIFHGAGMSPPVRGEKGQEVVVESGITSREDDY</sequence>
<gene>
    <name evidence="3" type="ORF">OHK93_005491</name>
</gene>
<organism evidence="3 4">
    <name type="scientific">Ramalina farinacea</name>
    <dbReference type="NCBI Taxonomy" id="258253"/>
    <lineage>
        <taxon>Eukaryota</taxon>
        <taxon>Fungi</taxon>
        <taxon>Dikarya</taxon>
        <taxon>Ascomycota</taxon>
        <taxon>Pezizomycotina</taxon>
        <taxon>Lecanoromycetes</taxon>
        <taxon>OSLEUM clade</taxon>
        <taxon>Lecanoromycetidae</taxon>
        <taxon>Lecanorales</taxon>
        <taxon>Lecanorineae</taxon>
        <taxon>Ramalinaceae</taxon>
        <taxon>Ramalina</taxon>
    </lineage>
</organism>
<feature type="transmembrane region" description="Helical" evidence="2">
    <location>
        <begin position="6"/>
        <end position="28"/>
    </location>
</feature>
<feature type="region of interest" description="Disordered" evidence="1">
    <location>
        <begin position="77"/>
        <end position="104"/>
    </location>
</feature>
<protein>
    <submittedName>
        <fullName evidence="3">Uncharacterized protein</fullName>
    </submittedName>
</protein>
<proteinExistence type="predicted"/>
<keyword evidence="2" id="KW-1133">Transmembrane helix</keyword>
<reference evidence="3" key="1">
    <citation type="journal article" date="2023" name="Genome Biol. Evol.">
        <title>First Whole Genome Sequence and Flow Cytometry Genome Size Data for the Lichen-Forming Fungus Ramalina farinacea (Ascomycota).</title>
        <authorList>
            <person name="Llewellyn T."/>
            <person name="Mian S."/>
            <person name="Hill R."/>
            <person name="Leitch I.J."/>
            <person name="Gaya E."/>
        </authorList>
    </citation>
    <scope>NUCLEOTIDE SEQUENCE</scope>
    <source>
        <strain evidence="3">LIQ254RAFAR</strain>
    </source>
</reference>
<keyword evidence="2" id="KW-0812">Transmembrane</keyword>
<comment type="caution">
    <text evidence="3">The sequence shown here is derived from an EMBL/GenBank/DDBJ whole genome shotgun (WGS) entry which is preliminary data.</text>
</comment>
<evidence type="ECO:0000256" key="2">
    <source>
        <dbReference type="SAM" id="Phobius"/>
    </source>
</evidence>
<accession>A0AA43QGT7</accession>
<keyword evidence="2" id="KW-0472">Membrane</keyword>
<evidence type="ECO:0000256" key="1">
    <source>
        <dbReference type="SAM" id="MobiDB-lite"/>
    </source>
</evidence>
<evidence type="ECO:0000313" key="3">
    <source>
        <dbReference type="EMBL" id="MDI1486265.1"/>
    </source>
</evidence>
<dbReference type="Proteomes" id="UP001161017">
    <property type="component" value="Unassembled WGS sequence"/>
</dbReference>
<keyword evidence="4" id="KW-1185">Reference proteome</keyword>
<dbReference type="AlphaFoldDB" id="A0AA43QGT7"/>